<dbReference type="NCBIfam" id="TIGR00778">
    <property type="entry name" value="ahpD_dom"/>
    <property type="match status" value="1"/>
</dbReference>
<dbReference type="GO" id="GO:0051920">
    <property type="term" value="F:peroxiredoxin activity"/>
    <property type="evidence" value="ECO:0007669"/>
    <property type="project" value="InterPro"/>
</dbReference>
<dbReference type="InterPro" id="IPR003779">
    <property type="entry name" value="CMD-like"/>
</dbReference>
<dbReference type="InterPro" id="IPR004675">
    <property type="entry name" value="AhpD_core"/>
</dbReference>
<evidence type="ECO:0000313" key="3">
    <source>
        <dbReference type="Proteomes" id="UP000287687"/>
    </source>
</evidence>
<gene>
    <name evidence="2" type="ORF">EPK99_14750</name>
</gene>
<dbReference type="RefSeq" id="WP_128443836.1">
    <property type="nucleotide sequence ID" value="NZ_SBIP01000003.1"/>
</dbReference>
<protein>
    <submittedName>
        <fullName evidence="2">Carboxymuconolactone decarboxylase family protein</fullName>
    </submittedName>
</protein>
<evidence type="ECO:0000259" key="1">
    <source>
        <dbReference type="Pfam" id="PF02627"/>
    </source>
</evidence>
<dbReference type="PANTHER" id="PTHR34846:SF10">
    <property type="entry name" value="CYTOPLASMIC PROTEIN"/>
    <property type="match status" value="1"/>
</dbReference>
<dbReference type="Proteomes" id="UP000287687">
    <property type="component" value="Unassembled WGS sequence"/>
</dbReference>
<reference evidence="2 3" key="1">
    <citation type="submission" date="2019-01" db="EMBL/GenBank/DDBJ databases">
        <title>The draft genome of Rhizobium sp. 24NR.</title>
        <authorList>
            <person name="Liu L."/>
            <person name="Liang L."/>
            <person name="Shi S."/>
            <person name="Xu L."/>
            <person name="Wang X."/>
            <person name="Li L."/>
            <person name="Zhang X."/>
        </authorList>
    </citation>
    <scope>NUCLEOTIDE SEQUENCE [LARGE SCALE GENOMIC DNA]</scope>
    <source>
        <strain evidence="2 3">24NR</strain>
    </source>
</reference>
<sequence>MHPRFNYYKAAPDAFKAVTDLENYVQNSGLERRFIHLIKLRASIINGCAFCVDMHVKESRHDGLSEQWINLMSVWWESPVYDDKERALLGWVDAVTKISETGIPDGAYEALKAHFTEEEMTKITVAIGAINVWNRLAVGFRSQHPLDKTAKAA</sequence>
<dbReference type="PANTHER" id="PTHR34846">
    <property type="entry name" value="4-CARBOXYMUCONOLACTONE DECARBOXYLASE FAMILY PROTEIN (AFU_ORTHOLOGUE AFUA_6G11590)"/>
    <property type="match status" value="1"/>
</dbReference>
<feature type="domain" description="Carboxymuconolactone decarboxylase-like" evidence="1">
    <location>
        <begin position="12"/>
        <end position="93"/>
    </location>
</feature>
<proteinExistence type="predicted"/>
<keyword evidence="3" id="KW-1185">Reference proteome</keyword>
<evidence type="ECO:0000313" key="2">
    <source>
        <dbReference type="EMBL" id="RWX76920.1"/>
    </source>
</evidence>
<dbReference type="EMBL" id="SBIP01000003">
    <property type="protein sequence ID" value="RWX76920.1"/>
    <property type="molecule type" value="Genomic_DNA"/>
</dbReference>
<dbReference type="InterPro" id="IPR029032">
    <property type="entry name" value="AhpD-like"/>
</dbReference>
<dbReference type="SUPFAM" id="SSF69118">
    <property type="entry name" value="AhpD-like"/>
    <property type="match status" value="1"/>
</dbReference>
<organism evidence="2 3">
    <name type="scientific">Neorhizobium lilium</name>
    <dbReference type="NCBI Taxonomy" id="2503024"/>
    <lineage>
        <taxon>Bacteria</taxon>
        <taxon>Pseudomonadati</taxon>
        <taxon>Pseudomonadota</taxon>
        <taxon>Alphaproteobacteria</taxon>
        <taxon>Hyphomicrobiales</taxon>
        <taxon>Rhizobiaceae</taxon>
        <taxon>Rhizobium/Agrobacterium group</taxon>
        <taxon>Neorhizobium</taxon>
    </lineage>
</organism>
<dbReference type="Gene3D" id="1.20.1290.10">
    <property type="entry name" value="AhpD-like"/>
    <property type="match status" value="1"/>
</dbReference>
<name>A0A3S3RSH9_9HYPH</name>
<dbReference type="AlphaFoldDB" id="A0A3S3RSH9"/>
<accession>A0A3S3RSH9</accession>
<dbReference type="Pfam" id="PF02627">
    <property type="entry name" value="CMD"/>
    <property type="match status" value="1"/>
</dbReference>
<comment type="caution">
    <text evidence="2">The sequence shown here is derived from an EMBL/GenBank/DDBJ whole genome shotgun (WGS) entry which is preliminary data.</text>
</comment>
<dbReference type="OrthoDB" id="9801997at2"/>